<dbReference type="EMBL" id="FUZU01000001">
    <property type="protein sequence ID" value="SKC57653.1"/>
    <property type="molecule type" value="Genomic_DNA"/>
</dbReference>
<evidence type="ECO:0008006" key="8">
    <source>
        <dbReference type="Google" id="ProtNLM"/>
    </source>
</evidence>
<dbReference type="AlphaFoldDB" id="A0A1T5K200"/>
<feature type="transmembrane region" description="Helical" evidence="5">
    <location>
        <begin position="73"/>
        <end position="94"/>
    </location>
</feature>
<feature type="transmembrane region" description="Helical" evidence="5">
    <location>
        <begin position="100"/>
        <end position="118"/>
    </location>
</feature>
<keyword evidence="3 5" id="KW-1133">Transmembrane helix</keyword>
<sequence length="136" mass="14949">MKKTQTILYWLARIIAAIIMLQTLYFKFSGAEESIYIFTTAGVEPFGRIAAGVLELIASILLIISATAWLGGLLAAMLMTGAIGMHLTILGIEVKGDNGYLFYLALTVMLCSVWVIYCDRKKIMTYISLIMAKAKA</sequence>
<evidence type="ECO:0000256" key="4">
    <source>
        <dbReference type="ARBA" id="ARBA00023136"/>
    </source>
</evidence>
<dbReference type="Proteomes" id="UP000190961">
    <property type="component" value="Unassembled WGS sequence"/>
</dbReference>
<gene>
    <name evidence="6" type="ORF">SAMN05660236_1719</name>
</gene>
<dbReference type="InterPro" id="IPR032808">
    <property type="entry name" value="DoxX"/>
</dbReference>
<dbReference type="Pfam" id="PF07681">
    <property type="entry name" value="DoxX"/>
    <property type="match status" value="1"/>
</dbReference>
<dbReference type="RefSeq" id="WP_079686243.1">
    <property type="nucleotide sequence ID" value="NZ_FUZU01000001.1"/>
</dbReference>
<accession>A0A1T5K200</accession>
<dbReference type="STRING" id="688867.SAMN05660236_1719"/>
<keyword evidence="4 5" id="KW-0472">Membrane</keyword>
<evidence type="ECO:0000256" key="2">
    <source>
        <dbReference type="ARBA" id="ARBA00022692"/>
    </source>
</evidence>
<keyword evidence="2 5" id="KW-0812">Transmembrane</keyword>
<reference evidence="6 7" key="1">
    <citation type="submission" date="2017-02" db="EMBL/GenBank/DDBJ databases">
        <authorList>
            <person name="Peterson S.W."/>
        </authorList>
    </citation>
    <scope>NUCLEOTIDE SEQUENCE [LARGE SCALE GENOMIC DNA]</scope>
    <source>
        <strain evidence="6 7">DSM 25262</strain>
    </source>
</reference>
<feature type="transmembrane region" description="Helical" evidence="5">
    <location>
        <begin position="7"/>
        <end position="26"/>
    </location>
</feature>
<comment type="subcellular location">
    <subcellularLocation>
        <location evidence="1">Membrane</location>
        <topology evidence="1">Multi-pass membrane protein</topology>
    </subcellularLocation>
</comment>
<keyword evidence="7" id="KW-1185">Reference proteome</keyword>
<protein>
    <recommendedName>
        <fullName evidence="8">DoxX-like family protein</fullName>
    </recommendedName>
</protein>
<evidence type="ECO:0000256" key="1">
    <source>
        <dbReference type="ARBA" id="ARBA00004141"/>
    </source>
</evidence>
<evidence type="ECO:0000313" key="6">
    <source>
        <dbReference type="EMBL" id="SKC57653.1"/>
    </source>
</evidence>
<dbReference type="OrthoDB" id="8161897at2"/>
<feature type="transmembrane region" description="Helical" evidence="5">
    <location>
        <begin position="46"/>
        <end position="66"/>
    </location>
</feature>
<evidence type="ECO:0000256" key="5">
    <source>
        <dbReference type="SAM" id="Phobius"/>
    </source>
</evidence>
<name>A0A1T5K200_9BACT</name>
<evidence type="ECO:0000313" key="7">
    <source>
        <dbReference type="Proteomes" id="UP000190961"/>
    </source>
</evidence>
<proteinExistence type="predicted"/>
<evidence type="ECO:0000256" key="3">
    <source>
        <dbReference type="ARBA" id="ARBA00022989"/>
    </source>
</evidence>
<organism evidence="6 7">
    <name type="scientific">Ohtaekwangia koreensis</name>
    <dbReference type="NCBI Taxonomy" id="688867"/>
    <lineage>
        <taxon>Bacteria</taxon>
        <taxon>Pseudomonadati</taxon>
        <taxon>Bacteroidota</taxon>
        <taxon>Cytophagia</taxon>
        <taxon>Cytophagales</taxon>
        <taxon>Fulvivirgaceae</taxon>
        <taxon>Ohtaekwangia</taxon>
    </lineage>
</organism>